<keyword evidence="4 8" id="KW-0418">Kinase</keyword>
<reference evidence="8 9" key="1">
    <citation type="submission" date="2019-06" db="EMBL/GenBank/DDBJ databases">
        <title>Sequencing the genomes of 1000 actinobacteria strains.</title>
        <authorList>
            <person name="Klenk H.-P."/>
        </authorList>
    </citation>
    <scope>NUCLEOTIDE SEQUENCE [LARGE SCALE GENOMIC DNA]</scope>
    <source>
        <strain evidence="8 9">DSM 103495</strain>
    </source>
</reference>
<dbReference type="Pfam" id="PF13424">
    <property type="entry name" value="TPR_12"/>
    <property type="match status" value="1"/>
</dbReference>
<evidence type="ECO:0000256" key="6">
    <source>
        <dbReference type="ARBA" id="ARBA00023251"/>
    </source>
</evidence>
<evidence type="ECO:0000256" key="5">
    <source>
        <dbReference type="ARBA" id="ARBA00022840"/>
    </source>
</evidence>
<dbReference type="InterPro" id="IPR019734">
    <property type="entry name" value="TPR_rpt"/>
</dbReference>
<dbReference type="GO" id="GO:0016301">
    <property type="term" value="F:kinase activity"/>
    <property type="evidence" value="ECO:0007669"/>
    <property type="project" value="UniProtKB-KW"/>
</dbReference>
<proteinExistence type="inferred from homology"/>
<dbReference type="Proteomes" id="UP000316331">
    <property type="component" value="Unassembled WGS sequence"/>
</dbReference>
<keyword evidence="9" id="KW-1185">Reference proteome</keyword>
<keyword evidence="2" id="KW-0808">Transferase</keyword>
<gene>
    <name evidence="8" type="ORF">FB390_3270</name>
</gene>
<evidence type="ECO:0000259" key="7">
    <source>
        <dbReference type="Pfam" id="PF01636"/>
    </source>
</evidence>
<keyword evidence="3" id="KW-0547">Nucleotide-binding</keyword>
<dbReference type="GO" id="GO:0016773">
    <property type="term" value="F:phosphotransferase activity, alcohol group as acceptor"/>
    <property type="evidence" value="ECO:0007669"/>
    <property type="project" value="InterPro"/>
</dbReference>
<evidence type="ECO:0000256" key="3">
    <source>
        <dbReference type="ARBA" id="ARBA00022741"/>
    </source>
</evidence>
<dbReference type="RefSeq" id="WP_246124047.1">
    <property type="nucleotide sequence ID" value="NZ_VFPG01000001.1"/>
</dbReference>
<feature type="domain" description="Aminoglycoside phosphotransferase" evidence="7">
    <location>
        <begin position="211"/>
        <end position="402"/>
    </location>
</feature>
<protein>
    <submittedName>
        <fullName evidence="8">Kanamycin kinase</fullName>
    </submittedName>
</protein>
<evidence type="ECO:0000313" key="8">
    <source>
        <dbReference type="EMBL" id="TQM31607.1"/>
    </source>
</evidence>
<dbReference type="InterPro" id="IPR024165">
    <property type="entry name" value="Kan/Strep_kinase"/>
</dbReference>
<dbReference type="InterPro" id="IPR011990">
    <property type="entry name" value="TPR-like_helical_dom_sf"/>
</dbReference>
<dbReference type="InterPro" id="IPR011009">
    <property type="entry name" value="Kinase-like_dom_sf"/>
</dbReference>
<dbReference type="GO" id="GO:0046677">
    <property type="term" value="P:response to antibiotic"/>
    <property type="evidence" value="ECO:0007669"/>
    <property type="project" value="UniProtKB-KW"/>
</dbReference>
<keyword evidence="5" id="KW-0067">ATP-binding</keyword>
<name>A0A543FCQ1_9NOCA</name>
<dbReference type="SUPFAM" id="SSF48452">
    <property type="entry name" value="TPR-like"/>
    <property type="match status" value="1"/>
</dbReference>
<evidence type="ECO:0000256" key="2">
    <source>
        <dbReference type="ARBA" id="ARBA00022679"/>
    </source>
</evidence>
<dbReference type="SMART" id="SM00028">
    <property type="entry name" value="TPR"/>
    <property type="match status" value="3"/>
</dbReference>
<dbReference type="Gene3D" id="1.25.40.10">
    <property type="entry name" value="Tetratricopeptide repeat domain"/>
    <property type="match status" value="1"/>
</dbReference>
<organism evidence="8 9">
    <name type="scientific">Nocardia bhagyanarayanae</name>
    <dbReference type="NCBI Taxonomy" id="1215925"/>
    <lineage>
        <taxon>Bacteria</taxon>
        <taxon>Bacillati</taxon>
        <taxon>Actinomycetota</taxon>
        <taxon>Actinomycetes</taxon>
        <taxon>Mycobacteriales</taxon>
        <taxon>Nocardiaceae</taxon>
        <taxon>Nocardia</taxon>
    </lineage>
</organism>
<comment type="caution">
    <text evidence="8">The sequence shown here is derived from an EMBL/GenBank/DDBJ whole genome shotgun (WGS) entry which is preliminary data.</text>
</comment>
<comment type="similarity">
    <text evidence="1">Belongs to the aminoglycoside phosphotransferase family.</text>
</comment>
<keyword evidence="6" id="KW-0046">Antibiotic resistance</keyword>
<dbReference type="AlphaFoldDB" id="A0A543FCQ1"/>
<accession>A0A543FCQ1</accession>
<dbReference type="SUPFAM" id="SSF56112">
    <property type="entry name" value="Protein kinase-like (PK-like)"/>
    <property type="match status" value="1"/>
</dbReference>
<dbReference type="Gene3D" id="3.90.1200.10">
    <property type="match status" value="1"/>
</dbReference>
<dbReference type="Pfam" id="PF01636">
    <property type="entry name" value="APH"/>
    <property type="match status" value="1"/>
</dbReference>
<dbReference type="CDD" id="cd05150">
    <property type="entry name" value="APH"/>
    <property type="match status" value="1"/>
</dbReference>
<dbReference type="InterPro" id="IPR002575">
    <property type="entry name" value="Aminoglycoside_PTrfase"/>
</dbReference>
<dbReference type="EMBL" id="VFPG01000001">
    <property type="protein sequence ID" value="TQM31607.1"/>
    <property type="molecule type" value="Genomic_DNA"/>
</dbReference>
<evidence type="ECO:0000256" key="1">
    <source>
        <dbReference type="ARBA" id="ARBA00006219"/>
    </source>
</evidence>
<evidence type="ECO:0000256" key="4">
    <source>
        <dbReference type="ARBA" id="ARBA00022777"/>
    </source>
</evidence>
<sequence length="413" mass="45374">MTAPDPVAERRPYRFDERLRMVPVDPEGLAARVAEAHPDDFASFRQTGIELMLLGRHDEALDHLDRALELARTPRQRISVWINLADVYRYRGDAPTAEILYRRAVEAARGTDAEALSFAAQHLGKALAEQGCLAEARELLTEALKLRVAEGDAELIESSRTALEGLAELRIPLPPAVLAVVGEDPEFSDEHEGLSGGVALVNGAYWVKRGPRATAEHDRLDWLRARGIRVPEVAAFAEDVLVLADAGAPSLAAREGERGAVSPSIGTVMGELLRRLHALPVAECPFDGRLDTVLAQARRNVLEGLVDPDDFDDDNSELDPGQVLDRLLAERPSTEDLVVAHGDFTPPNVLENGVLLDVGGLGVADRYRDLALAERDLREDFGEDEVRAFFAAYGLDAPDRTRLDYYRLLDELF</sequence>
<evidence type="ECO:0000313" key="9">
    <source>
        <dbReference type="Proteomes" id="UP000316331"/>
    </source>
</evidence>
<dbReference type="GO" id="GO:0005524">
    <property type="term" value="F:ATP binding"/>
    <property type="evidence" value="ECO:0007669"/>
    <property type="project" value="UniProtKB-KW"/>
</dbReference>